<comment type="caution">
    <text evidence="2">The sequence shown here is derived from an EMBL/GenBank/DDBJ whole genome shotgun (WGS) entry which is preliminary data.</text>
</comment>
<sequence length="107" mass="12084">MAWEKDDGNNNDNDGDNKDKASNKSNDKDKNNHLHCLCREPTTQHIENAVIGTRTLRATSQPAMHTLSHEATAHDSLESGRRTQGSANNDLRDLRITELKYDYICFS</sequence>
<dbReference type="EMBL" id="VSRR010102267">
    <property type="protein sequence ID" value="MPC95445.1"/>
    <property type="molecule type" value="Genomic_DNA"/>
</dbReference>
<evidence type="ECO:0000313" key="3">
    <source>
        <dbReference type="Proteomes" id="UP000324222"/>
    </source>
</evidence>
<keyword evidence="3" id="KW-1185">Reference proteome</keyword>
<organism evidence="2 3">
    <name type="scientific">Portunus trituberculatus</name>
    <name type="common">Swimming crab</name>
    <name type="synonym">Neptunus trituberculatus</name>
    <dbReference type="NCBI Taxonomy" id="210409"/>
    <lineage>
        <taxon>Eukaryota</taxon>
        <taxon>Metazoa</taxon>
        <taxon>Ecdysozoa</taxon>
        <taxon>Arthropoda</taxon>
        <taxon>Crustacea</taxon>
        <taxon>Multicrustacea</taxon>
        <taxon>Malacostraca</taxon>
        <taxon>Eumalacostraca</taxon>
        <taxon>Eucarida</taxon>
        <taxon>Decapoda</taxon>
        <taxon>Pleocyemata</taxon>
        <taxon>Brachyura</taxon>
        <taxon>Eubrachyura</taxon>
        <taxon>Portunoidea</taxon>
        <taxon>Portunidae</taxon>
        <taxon>Portuninae</taxon>
        <taxon>Portunus</taxon>
    </lineage>
</organism>
<dbReference type="Proteomes" id="UP000324222">
    <property type="component" value="Unassembled WGS sequence"/>
</dbReference>
<protein>
    <submittedName>
        <fullName evidence="2">Uncharacterized protein</fullName>
    </submittedName>
</protein>
<accession>A0A5B7JLG3</accession>
<feature type="region of interest" description="Disordered" evidence="1">
    <location>
        <begin position="1"/>
        <end position="33"/>
    </location>
</feature>
<dbReference type="AlphaFoldDB" id="A0A5B7JLG3"/>
<gene>
    <name evidence="2" type="ORF">E2C01_090657</name>
</gene>
<proteinExistence type="predicted"/>
<name>A0A5B7JLG3_PORTR</name>
<reference evidence="2 3" key="1">
    <citation type="submission" date="2019-05" db="EMBL/GenBank/DDBJ databases">
        <title>Another draft genome of Portunus trituberculatus and its Hox gene families provides insights of decapod evolution.</title>
        <authorList>
            <person name="Jeong J.-H."/>
            <person name="Song I."/>
            <person name="Kim S."/>
            <person name="Choi T."/>
            <person name="Kim D."/>
            <person name="Ryu S."/>
            <person name="Kim W."/>
        </authorList>
    </citation>
    <scope>NUCLEOTIDE SEQUENCE [LARGE SCALE GENOMIC DNA]</scope>
    <source>
        <tissue evidence="2">Muscle</tissue>
    </source>
</reference>
<feature type="compositionally biased region" description="Basic and acidic residues" evidence="1">
    <location>
        <begin position="15"/>
        <end position="32"/>
    </location>
</feature>
<evidence type="ECO:0000313" key="2">
    <source>
        <dbReference type="EMBL" id="MPC95445.1"/>
    </source>
</evidence>
<evidence type="ECO:0000256" key="1">
    <source>
        <dbReference type="SAM" id="MobiDB-lite"/>
    </source>
</evidence>